<evidence type="ECO:0000256" key="1">
    <source>
        <dbReference type="ARBA" id="ARBA00009800"/>
    </source>
</evidence>
<name>A0ABN7AZY0_9HEMI</name>
<comment type="similarity">
    <text evidence="1">Belongs to the glycosyl hydrolase 79 family.</text>
</comment>
<keyword evidence="4" id="KW-1185">Reference proteome</keyword>
<feature type="signal peptide" evidence="2">
    <location>
        <begin position="1"/>
        <end position="20"/>
    </location>
</feature>
<dbReference type="Proteomes" id="UP001307889">
    <property type="component" value="Chromosome 8"/>
</dbReference>
<dbReference type="EMBL" id="AP028916">
    <property type="protein sequence ID" value="BES97533.1"/>
    <property type="molecule type" value="Genomic_DNA"/>
</dbReference>
<reference evidence="3 4" key="1">
    <citation type="submission" date="2023-09" db="EMBL/GenBank/DDBJ databases">
        <title>Nesidiocoris tenuis whole genome shotgun sequence.</title>
        <authorList>
            <person name="Shibata T."/>
            <person name="Shimoda M."/>
            <person name="Kobayashi T."/>
            <person name="Uehara T."/>
        </authorList>
    </citation>
    <scope>NUCLEOTIDE SEQUENCE [LARGE SCALE GENOMIC DNA]</scope>
    <source>
        <strain evidence="3 4">Japan</strain>
    </source>
</reference>
<evidence type="ECO:0000256" key="2">
    <source>
        <dbReference type="SAM" id="SignalP"/>
    </source>
</evidence>
<gene>
    <name evidence="3" type="ORF">NTJ_10347</name>
</gene>
<dbReference type="PANTHER" id="PTHR46145:SF4">
    <property type="entry name" value="HEPARANASE"/>
    <property type="match status" value="1"/>
</dbReference>
<dbReference type="Pfam" id="PF03662">
    <property type="entry name" value="Glyco_hydro_79n"/>
    <property type="match status" value="1"/>
</dbReference>
<dbReference type="InterPro" id="IPR017853">
    <property type="entry name" value="GH"/>
</dbReference>
<evidence type="ECO:0000313" key="3">
    <source>
        <dbReference type="EMBL" id="BES97533.1"/>
    </source>
</evidence>
<dbReference type="GO" id="GO:0016787">
    <property type="term" value="F:hydrolase activity"/>
    <property type="evidence" value="ECO:0007669"/>
    <property type="project" value="UniProtKB-KW"/>
</dbReference>
<dbReference type="PANTHER" id="PTHR46145">
    <property type="entry name" value="HEPARANASE"/>
    <property type="match status" value="1"/>
</dbReference>
<accession>A0ABN7AZY0</accession>
<sequence>MVACIVFYLLMMLYVQRLSGLKQANRDPPAVAYVPWLSTKPEHVFNFHIAQNQVLHKIDKRFLSFAIDTNQIRKGPIHPSLWDTKLRRSMRHLSGGYIRFGGTAADLLVFSPSLNHISPLITPADDKIMGDGGECSFTLDCHPSLSLESVKKFSMNADNWKAINLFAKAIDMRLLFDLNVLLRGNGGWNSSNAELLLDFAFAYHYNMDFELGNEPNSFKKLFGVNLPAQNLSADYAALRTLLNRYTLYNSSFLVGPSVTNPRMSDVGSLNSAVYDTMKPDVYLANFLQAGADVDAVTWHHYYLGPEATTEDYLDVNTFNSFISNCRRMVDIVKINSPLKPIWIGETGSSYGGGAPGLSDRFVASLLWTDKLGVAAREGISVIIRQSVYSGHYALLGEELSPNPDYWISILHKRLVGKRVLNATCTDAVYDHTLRVYAHCAVDSKLTVFGVNIANAFLGLSLKINATANLYSVSSSLDSSVVYLNGELLILDPDYQELPDFHPVLVNTSDPIPIPPYSVFFLHVDLTLPACGN</sequence>
<protein>
    <submittedName>
        <fullName evidence="3">Glycosyl hydrolase family 79, N-terminal domain</fullName>
    </submittedName>
</protein>
<keyword evidence="2" id="KW-0732">Signal</keyword>
<evidence type="ECO:0000313" key="4">
    <source>
        <dbReference type="Proteomes" id="UP001307889"/>
    </source>
</evidence>
<feature type="chain" id="PRO_5047317204" evidence="2">
    <location>
        <begin position="21"/>
        <end position="532"/>
    </location>
</feature>
<dbReference type="Gene3D" id="3.20.20.80">
    <property type="entry name" value="Glycosidases"/>
    <property type="match status" value="1"/>
</dbReference>
<keyword evidence="3" id="KW-0378">Hydrolase</keyword>
<dbReference type="InterPro" id="IPR005199">
    <property type="entry name" value="Glyco_hydro_79"/>
</dbReference>
<proteinExistence type="inferred from homology"/>
<organism evidence="3 4">
    <name type="scientific">Nesidiocoris tenuis</name>
    <dbReference type="NCBI Taxonomy" id="355587"/>
    <lineage>
        <taxon>Eukaryota</taxon>
        <taxon>Metazoa</taxon>
        <taxon>Ecdysozoa</taxon>
        <taxon>Arthropoda</taxon>
        <taxon>Hexapoda</taxon>
        <taxon>Insecta</taxon>
        <taxon>Pterygota</taxon>
        <taxon>Neoptera</taxon>
        <taxon>Paraneoptera</taxon>
        <taxon>Hemiptera</taxon>
        <taxon>Heteroptera</taxon>
        <taxon>Panheteroptera</taxon>
        <taxon>Cimicomorpha</taxon>
        <taxon>Miridae</taxon>
        <taxon>Dicyphina</taxon>
        <taxon>Nesidiocoris</taxon>
    </lineage>
</organism>
<dbReference type="SUPFAM" id="SSF51445">
    <property type="entry name" value="(Trans)glycosidases"/>
    <property type="match status" value="1"/>
</dbReference>